<reference evidence="2 3" key="1">
    <citation type="submission" date="2016-11" db="EMBL/GenBank/DDBJ databases">
        <authorList>
            <person name="Jaros S."/>
            <person name="Januszkiewicz K."/>
            <person name="Wedrychowicz H."/>
        </authorList>
    </citation>
    <scope>NUCLEOTIDE SEQUENCE [LARGE SCALE GENOMIC DNA]</scope>
    <source>
        <strain evidence="2 3">ATCC 23634</strain>
    </source>
</reference>
<dbReference type="EMBL" id="FPKU01000002">
    <property type="protein sequence ID" value="SFZ85686.1"/>
    <property type="molecule type" value="Genomic_DNA"/>
</dbReference>
<keyword evidence="3" id="KW-1185">Reference proteome</keyword>
<dbReference type="RefSeq" id="WP_143145807.1">
    <property type="nucleotide sequence ID" value="NZ_FPKU01000002.1"/>
</dbReference>
<feature type="region of interest" description="Disordered" evidence="1">
    <location>
        <begin position="1"/>
        <end position="33"/>
    </location>
</feature>
<feature type="region of interest" description="Disordered" evidence="1">
    <location>
        <begin position="165"/>
        <end position="213"/>
    </location>
</feature>
<dbReference type="STRING" id="665118.SAMN02983003_2854"/>
<feature type="compositionally biased region" description="Basic and acidic residues" evidence="1">
    <location>
        <begin position="185"/>
        <end position="199"/>
    </location>
</feature>
<organism evidence="2 3">
    <name type="scientific">Devosia enhydra</name>
    <dbReference type="NCBI Taxonomy" id="665118"/>
    <lineage>
        <taxon>Bacteria</taxon>
        <taxon>Pseudomonadati</taxon>
        <taxon>Pseudomonadota</taxon>
        <taxon>Alphaproteobacteria</taxon>
        <taxon>Hyphomicrobiales</taxon>
        <taxon>Devosiaceae</taxon>
        <taxon>Devosia</taxon>
    </lineage>
</organism>
<proteinExistence type="predicted"/>
<protein>
    <recommendedName>
        <fullName evidence="4">Nutrient deprivation-induced protein</fullName>
    </recommendedName>
</protein>
<name>A0A1K2HZY0_9HYPH</name>
<dbReference type="OrthoDB" id="7889162at2"/>
<evidence type="ECO:0000313" key="3">
    <source>
        <dbReference type="Proteomes" id="UP000183447"/>
    </source>
</evidence>
<gene>
    <name evidence="2" type="ORF">SAMN02983003_2854</name>
</gene>
<feature type="compositionally biased region" description="Basic and acidic residues" evidence="1">
    <location>
        <begin position="23"/>
        <end position="33"/>
    </location>
</feature>
<accession>A0A1K2HZY0</accession>
<dbReference type="AlphaFoldDB" id="A0A1K2HZY0"/>
<dbReference type="Proteomes" id="UP000183447">
    <property type="component" value="Unassembled WGS sequence"/>
</dbReference>
<evidence type="ECO:0000256" key="1">
    <source>
        <dbReference type="SAM" id="MobiDB-lite"/>
    </source>
</evidence>
<evidence type="ECO:0000313" key="2">
    <source>
        <dbReference type="EMBL" id="SFZ85686.1"/>
    </source>
</evidence>
<sequence length="213" mass="22506">MQPNDPLNGIAGRPEAAMADTAGEAKRDFKAATETARHDLDAIKDKAAEDVRAIRHEAEARIGDATEKAKGFAEDQKGLAAGQIEGVAQALSRVADELEGDDKGAIARYARDIAGGAERLSSNLRDKDVDQLMTMAQDFGRRQPVAFLGAAALIGFAASRFALASAHRAAPEPKPAATAASARQSWRDEDALTPSEDRFQSGTQGGSDNVYGR</sequence>
<evidence type="ECO:0008006" key="4">
    <source>
        <dbReference type="Google" id="ProtNLM"/>
    </source>
</evidence>